<accession>A0A1M5TJ64</accession>
<evidence type="ECO:0000313" key="4">
    <source>
        <dbReference type="Proteomes" id="UP000189796"/>
    </source>
</evidence>
<sequence length="123" mass="13364">MSARSLLIVSIVIFLSSNAYGGDGTGNTYKLGCRLLAADSPVPADKIEAVKVGECSGAVDAIFMLRRALDPSIRFCPPPRVAPGQKVRIVAKYLDDHPEQMNDDFTLLVVRAFDQVWPCPNTN</sequence>
<organism evidence="3 4">
    <name type="scientific">Bradyrhizobium erythrophlei</name>
    <dbReference type="NCBI Taxonomy" id="1437360"/>
    <lineage>
        <taxon>Bacteria</taxon>
        <taxon>Pseudomonadati</taxon>
        <taxon>Pseudomonadota</taxon>
        <taxon>Alphaproteobacteria</taxon>
        <taxon>Hyphomicrobiales</taxon>
        <taxon>Nitrobacteraceae</taxon>
        <taxon>Bradyrhizobium</taxon>
    </lineage>
</organism>
<evidence type="ECO:0000256" key="1">
    <source>
        <dbReference type="SAM" id="SignalP"/>
    </source>
</evidence>
<evidence type="ECO:0000313" key="3">
    <source>
        <dbReference type="EMBL" id="SHH50680.1"/>
    </source>
</evidence>
<feature type="chain" id="PRO_5009913966" description="Rap1a immunity protein domain-containing protein" evidence="1">
    <location>
        <begin position="22"/>
        <end position="123"/>
    </location>
</feature>
<dbReference type="Proteomes" id="UP000189796">
    <property type="component" value="Chromosome I"/>
</dbReference>
<dbReference type="EMBL" id="LT670817">
    <property type="protein sequence ID" value="SHH50680.1"/>
    <property type="molecule type" value="Genomic_DNA"/>
</dbReference>
<protein>
    <recommendedName>
        <fullName evidence="2">Rap1a immunity protein domain-containing protein</fullName>
    </recommendedName>
</protein>
<dbReference type="InterPro" id="IPR041238">
    <property type="entry name" value="Rap1a"/>
</dbReference>
<name>A0A1M5TJ64_9BRAD</name>
<keyword evidence="1" id="KW-0732">Signal</keyword>
<feature type="domain" description="Rap1a immunity protein" evidence="2">
    <location>
        <begin position="42"/>
        <end position="119"/>
    </location>
</feature>
<dbReference type="Pfam" id="PF18602">
    <property type="entry name" value="Rap1a"/>
    <property type="match status" value="1"/>
</dbReference>
<dbReference type="RefSeq" id="WP_425305018.1">
    <property type="nucleotide sequence ID" value="NZ_LT670817.1"/>
</dbReference>
<feature type="signal peptide" evidence="1">
    <location>
        <begin position="1"/>
        <end position="21"/>
    </location>
</feature>
<gene>
    <name evidence="3" type="ORF">SAMN05443248_5037</name>
</gene>
<reference evidence="3 4" key="1">
    <citation type="submission" date="2016-11" db="EMBL/GenBank/DDBJ databases">
        <authorList>
            <person name="Jaros S."/>
            <person name="Januszkiewicz K."/>
            <person name="Wedrychowicz H."/>
        </authorList>
    </citation>
    <scope>NUCLEOTIDE SEQUENCE [LARGE SCALE GENOMIC DNA]</scope>
    <source>
        <strain evidence="3 4">GAS138</strain>
    </source>
</reference>
<proteinExistence type="predicted"/>
<evidence type="ECO:0000259" key="2">
    <source>
        <dbReference type="Pfam" id="PF18602"/>
    </source>
</evidence>
<dbReference type="AlphaFoldDB" id="A0A1M5TJ64"/>